<protein>
    <submittedName>
        <fullName evidence="1">Tail fiber protein</fullName>
    </submittedName>
</protein>
<sequence>MINNKVGVSGRFKVQVLRSDGSVRMDRDWQKNLITNYGMDHLSSKHQSTVGQANMMQYIRVGTGSSTPANTDVALANQVGYKDSAGQSTRIAPVATDASPYCGWRVRYEFAAGAVVGNLTELGVSHSAEGNNLCTHAQFLDSNGQPITVVVAADEQLIITYEFRLYFPTTASSASVTDPNTGTVYTIRALPVNTINWNWADYILGGVLGGQIGNSVNGAQGYAYYGSGAGLSSAVSPVPNGTNVSGTFNYNTALATDGSYSTTTTVTVPLGSLNDLDIKVVQTTEMSPSYFAPLSWQFEFTPTWRKTSDQTVTFTIRLEIARV</sequence>
<dbReference type="RefSeq" id="YP_008858916.1">
    <property type="nucleotide sequence ID" value="NC_022982.1"/>
</dbReference>
<dbReference type="Proteomes" id="UP000018622">
    <property type="component" value="Segment"/>
</dbReference>
<dbReference type="OrthoDB" id="4779at10239"/>
<accession>V5Q7R9</accession>
<keyword evidence="2" id="KW-1185">Reference proteome</keyword>
<gene>
    <name evidence="1" type="ORF">Paz_41</name>
</gene>
<dbReference type="KEGG" id="vg:17777820"/>
<reference evidence="1 2" key="1">
    <citation type="journal article" date="2014" name="J. Bacteriol.">
        <title>Characterization of novel virulent broad-host-range phages of Xylella fastidiosa and Xanthomonas.</title>
        <authorList>
            <person name="Ahern S.J."/>
            <person name="Das M."/>
            <person name="Bhowmick T.S."/>
            <person name="Young R."/>
            <person name="Gonzalez C.F."/>
        </authorList>
    </citation>
    <scope>NUCLEOTIDE SEQUENCE [LARGE SCALE GENOMIC DNA]</scope>
</reference>
<dbReference type="GeneID" id="17777820"/>
<organism evidence="1 2">
    <name type="scientific">Xylella phage Paz</name>
    <dbReference type="NCBI Taxonomy" id="1415145"/>
    <lineage>
        <taxon>Viruses</taxon>
        <taxon>Duplodnaviria</taxon>
        <taxon>Heunggongvirae</taxon>
        <taxon>Uroviricota</taxon>
        <taxon>Caudoviricetes</taxon>
        <taxon>Autographivirales</taxon>
        <taxon>Autonotataviridae</taxon>
        <taxon>Gujervirinae</taxon>
        <taxon>Pazvirus</taxon>
        <taxon>Pazvirus paz</taxon>
    </lineage>
</organism>
<proteinExistence type="predicted"/>
<evidence type="ECO:0000313" key="1">
    <source>
        <dbReference type="EMBL" id="AHB12138.1"/>
    </source>
</evidence>
<dbReference type="EMBL" id="KF626666">
    <property type="protein sequence ID" value="AHB12138.1"/>
    <property type="molecule type" value="Genomic_DNA"/>
</dbReference>
<name>V5Q7R9_9CAUD</name>
<evidence type="ECO:0000313" key="2">
    <source>
        <dbReference type="Proteomes" id="UP000018622"/>
    </source>
</evidence>